<dbReference type="PANTHER" id="PTHR11527">
    <property type="entry name" value="HEAT-SHOCK PROTEIN 20 FAMILY MEMBER"/>
    <property type="match status" value="1"/>
</dbReference>
<dbReference type="EMBL" id="CP042430">
    <property type="protein sequence ID" value="QEC47880.1"/>
    <property type="molecule type" value="Genomic_DNA"/>
</dbReference>
<reference evidence="5 6" key="1">
    <citation type="journal article" date="2018" name="J. Microbiol.">
        <title>Baekduia soli gen. nov., sp. nov., a novel bacterium isolated from the soil of Baekdu Mountain and proposal of a novel family name, Baekduiaceae fam. nov.</title>
        <authorList>
            <person name="An D.S."/>
            <person name="Siddiqi M.Z."/>
            <person name="Kim K.H."/>
            <person name="Yu H.S."/>
            <person name="Im W.T."/>
        </authorList>
    </citation>
    <scope>NUCLEOTIDE SEQUENCE [LARGE SCALE GENOMIC DNA]</scope>
    <source>
        <strain evidence="5 6">BR7-21</strain>
    </source>
</reference>
<dbReference type="Gene3D" id="2.60.40.790">
    <property type="match status" value="1"/>
</dbReference>
<feature type="domain" description="SHSP" evidence="4">
    <location>
        <begin position="39"/>
        <end position="151"/>
    </location>
</feature>
<dbReference type="RefSeq" id="WP_146918835.1">
    <property type="nucleotide sequence ID" value="NZ_CP042430.1"/>
</dbReference>
<dbReference type="SUPFAM" id="SSF49764">
    <property type="entry name" value="HSP20-like chaperones"/>
    <property type="match status" value="1"/>
</dbReference>
<evidence type="ECO:0000256" key="3">
    <source>
        <dbReference type="SAM" id="MobiDB-lite"/>
    </source>
</evidence>
<dbReference type="OrthoDB" id="5242916at2"/>
<proteinExistence type="inferred from homology"/>
<evidence type="ECO:0000313" key="5">
    <source>
        <dbReference type="EMBL" id="QEC47880.1"/>
    </source>
</evidence>
<name>A0A5B8U4B4_9ACTN</name>
<comment type="similarity">
    <text evidence="1 2">Belongs to the small heat shock protein (HSP20) family.</text>
</comment>
<protein>
    <submittedName>
        <fullName evidence="5">Hsp20/alpha crystallin family protein</fullName>
    </submittedName>
</protein>
<dbReference type="InterPro" id="IPR031107">
    <property type="entry name" value="Small_HSP"/>
</dbReference>
<dbReference type="InterPro" id="IPR002068">
    <property type="entry name" value="A-crystallin/Hsp20_dom"/>
</dbReference>
<dbReference type="KEGG" id="bsol:FSW04_10065"/>
<organism evidence="5 6">
    <name type="scientific">Baekduia soli</name>
    <dbReference type="NCBI Taxonomy" id="496014"/>
    <lineage>
        <taxon>Bacteria</taxon>
        <taxon>Bacillati</taxon>
        <taxon>Actinomycetota</taxon>
        <taxon>Thermoleophilia</taxon>
        <taxon>Solirubrobacterales</taxon>
        <taxon>Baekduiaceae</taxon>
        <taxon>Baekduia</taxon>
    </lineage>
</organism>
<evidence type="ECO:0000313" key="6">
    <source>
        <dbReference type="Proteomes" id="UP000321805"/>
    </source>
</evidence>
<dbReference type="CDD" id="cd06464">
    <property type="entry name" value="ACD_sHsps-like"/>
    <property type="match status" value="1"/>
</dbReference>
<evidence type="ECO:0000256" key="2">
    <source>
        <dbReference type="RuleBase" id="RU003616"/>
    </source>
</evidence>
<dbReference type="PROSITE" id="PS01031">
    <property type="entry name" value="SHSP"/>
    <property type="match status" value="1"/>
</dbReference>
<dbReference type="AlphaFoldDB" id="A0A5B8U4B4"/>
<feature type="region of interest" description="Disordered" evidence="3">
    <location>
        <begin position="141"/>
        <end position="168"/>
    </location>
</feature>
<dbReference type="Proteomes" id="UP000321805">
    <property type="component" value="Chromosome"/>
</dbReference>
<evidence type="ECO:0000256" key="1">
    <source>
        <dbReference type="PROSITE-ProRule" id="PRU00285"/>
    </source>
</evidence>
<sequence length="168" mass="18508">MALIRWEPARELNALQGEMNRLFSTFFDAPAAGTPDGPGAPRRWIPAMDLVETDDHFVLRADLPGVAETDVELSLEENVLTVSGERHAEQEVRRDGFHRIERASGTFRRSLTLPEGVDGDAISASFDRGVLEVRIPKPAERKPRRLQIQVGDAPTPIEGRAAEQAATS</sequence>
<dbReference type="InterPro" id="IPR008978">
    <property type="entry name" value="HSP20-like_chaperone"/>
</dbReference>
<evidence type="ECO:0000259" key="4">
    <source>
        <dbReference type="PROSITE" id="PS01031"/>
    </source>
</evidence>
<keyword evidence="6" id="KW-1185">Reference proteome</keyword>
<accession>A0A5B8U4B4</accession>
<gene>
    <name evidence="5" type="ORF">FSW04_10065</name>
</gene>
<dbReference type="Pfam" id="PF00011">
    <property type="entry name" value="HSP20"/>
    <property type="match status" value="1"/>
</dbReference>